<feature type="compositionally biased region" description="Basic and acidic residues" evidence="3">
    <location>
        <begin position="23"/>
        <end position="45"/>
    </location>
</feature>
<dbReference type="PANTHER" id="PTHR46035">
    <property type="entry name" value="TETRATRICOPEPTIDE REPEAT PROTEIN 4"/>
    <property type="match status" value="1"/>
</dbReference>
<dbReference type="InterPro" id="IPR044059">
    <property type="entry name" value="Csn1/TTC4_wheel"/>
</dbReference>
<dbReference type="EMBL" id="ML179049">
    <property type="protein sequence ID" value="THV05408.1"/>
    <property type="molecule type" value="Genomic_DNA"/>
</dbReference>
<proteinExistence type="predicted"/>
<keyword evidence="6" id="KW-1185">Reference proteome</keyword>
<feature type="region of interest" description="Disordered" evidence="3">
    <location>
        <begin position="23"/>
        <end position="54"/>
    </location>
</feature>
<dbReference type="CDD" id="cd21377">
    <property type="entry name" value="CTWD_Cns1-like"/>
    <property type="match status" value="1"/>
</dbReference>
<dbReference type="Proteomes" id="UP000297245">
    <property type="component" value="Unassembled WGS sequence"/>
</dbReference>
<keyword evidence="2" id="KW-0802">TPR repeat</keyword>
<sequence length="207" mass="23711">MRCLEFEPTNRGVDTVLDKAKRLKGEKEKKEQIKQDRIQKEKEAQTRLNRSFQERNIVVVPNPSGSQNPYSPHFDPEDPTQSSLIIPVFFLYPQYATSDVSPEFVEDTPFAAHLEIMFPPKSAPPEWDTKHEYVDGNLVIYAMTKQKRLLKVGKKMSLRDVCSAAKAKEGEPRDGLELKDGCLTFVVLPKGAAEKKWVEDFKQTRDQ</sequence>
<feature type="domain" description="Cns1/TTC4 wheel" evidence="4">
    <location>
        <begin position="76"/>
        <end position="201"/>
    </location>
</feature>
<dbReference type="AlphaFoldDB" id="A0A4S8MQR1"/>
<keyword evidence="1" id="KW-0677">Repeat</keyword>
<dbReference type="PANTHER" id="PTHR46035:SF1">
    <property type="entry name" value="TETRATRICOPEPTIDE REPEAT PROTEIN 4"/>
    <property type="match status" value="1"/>
</dbReference>
<evidence type="ECO:0000256" key="1">
    <source>
        <dbReference type="ARBA" id="ARBA00022737"/>
    </source>
</evidence>
<evidence type="ECO:0000313" key="5">
    <source>
        <dbReference type="EMBL" id="THV05408.1"/>
    </source>
</evidence>
<protein>
    <recommendedName>
        <fullName evidence="4">Cns1/TTC4 wheel domain-containing protein</fullName>
    </recommendedName>
</protein>
<name>A0A4S8MQR1_DENBC</name>
<gene>
    <name evidence="5" type="ORF">K435DRAFT_773836</name>
</gene>
<evidence type="ECO:0000256" key="2">
    <source>
        <dbReference type="ARBA" id="ARBA00022803"/>
    </source>
</evidence>
<dbReference type="GO" id="GO:0006457">
    <property type="term" value="P:protein folding"/>
    <property type="evidence" value="ECO:0007669"/>
    <property type="project" value="TreeGrafter"/>
</dbReference>
<dbReference type="GO" id="GO:0005829">
    <property type="term" value="C:cytosol"/>
    <property type="evidence" value="ECO:0007669"/>
    <property type="project" value="TreeGrafter"/>
</dbReference>
<dbReference type="OrthoDB" id="1724687at2759"/>
<dbReference type="GO" id="GO:0030544">
    <property type="term" value="F:Hsp70 protein binding"/>
    <property type="evidence" value="ECO:0007669"/>
    <property type="project" value="TreeGrafter"/>
</dbReference>
<dbReference type="GO" id="GO:0005634">
    <property type="term" value="C:nucleus"/>
    <property type="evidence" value="ECO:0007669"/>
    <property type="project" value="TreeGrafter"/>
</dbReference>
<organism evidence="5 6">
    <name type="scientific">Dendrothele bispora (strain CBS 962.96)</name>
    <dbReference type="NCBI Taxonomy" id="1314807"/>
    <lineage>
        <taxon>Eukaryota</taxon>
        <taxon>Fungi</taxon>
        <taxon>Dikarya</taxon>
        <taxon>Basidiomycota</taxon>
        <taxon>Agaricomycotina</taxon>
        <taxon>Agaricomycetes</taxon>
        <taxon>Agaricomycetidae</taxon>
        <taxon>Agaricales</taxon>
        <taxon>Agaricales incertae sedis</taxon>
        <taxon>Dendrothele</taxon>
    </lineage>
</organism>
<evidence type="ECO:0000259" key="4">
    <source>
        <dbReference type="Pfam" id="PF18972"/>
    </source>
</evidence>
<accession>A0A4S8MQR1</accession>
<evidence type="ECO:0000256" key="3">
    <source>
        <dbReference type="SAM" id="MobiDB-lite"/>
    </source>
</evidence>
<dbReference type="Pfam" id="PF18972">
    <property type="entry name" value="Wheel"/>
    <property type="match status" value="1"/>
</dbReference>
<dbReference type="GO" id="GO:0051879">
    <property type="term" value="F:Hsp90 protein binding"/>
    <property type="evidence" value="ECO:0007669"/>
    <property type="project" value="InterPro"/>
</dbReference>
<evidence type="ECO:0000313" key="6">
    <source>
        <dbReference type="Proteomes" id="UP000297245"/>
    </source>
</evidence>
<reference evidence="5 6" key="1">
    <citation type="journal article" date="2019" name="Nat. Ecol. Evol.">
        <title>Megaphylogeny resolves global patterns of mushroom evolution.</title>
        <authorList>
            <person name="Varga T."/>
            <person name="Krizsan K."/>
            <person name="Foldi C."/>
            <person name="Dima B."/>
            <person name="Sanchez-Garcia M."/>
            <person name="Sanchez-Ramirez S."/>
            <person name="Szollosi G.J."/>
            <person name="Szarkandi J.G."/>
            <person name="Papp V."/>
            <person name="Albert L."/>
            <person name="Andreopoulos W."/>
            <person name="Angelini C."/>
            <person name="Antonin V."/>
            <person name="Barry K.W."/>
            <person name="Bougher N.L."/>
            <person name="Buchanan P."/>
            <person name="Buyck B."/>
            <person name="Bense V."/>
            <person name="Catcheside P."/>
            <person name="Chovatia M."/>
            <person name="Cooper J."/>
            <person name="Damon W."/>
            <person name="Desjardin D."/>
            <person name="Finy P."/>
            <person name="Geml J."/>
            <person name="Haridas S."/>
            <person name="Hughes K."/>
            <person name="Justo A."/>
            <person name="Karasinski D."/>
            <person name="Kautmanova I."/>
            <person name="Kiss B."/>
            <person name="Kocsube S."/>
            <person name="Kotiranta H."/>
            <person name="LaButti K.M."/>
            <person name="Lechner B.E."/>
            <person name="Liimatainen K."/>
            <person name="Lipzen A."/>
            <person name="Lukacs Z."/>
            <person name="Mihaltcheva S."/>
            <person name="Morgado L.N."/>
            <person name="Niskanen T."/>
            <person name="Noordeloos M.E."/>
            <person name="Ohm R.A."/>
            <person name="Ortiz-Santana B."/>
            <person name="Ovrebo C."/>
            <person name="Racz N."/>
            <person name="Riley R."/>
            <person name="Savchenko A."/>
            <person name="Shiryaev A."/>
            <person name="Soop K."/>
            <person name="Spirin V."/>
            <person name="Szebenyi C."/>
            <person name="Tomsovsky M."/>
            <person name="Tulloss R.E."/>
            <person name="Uehling J."/>
            <person name="Grigoriev I.V."/>
            <person name="Vagvolgyi C."/>
            <person name="Papp T."/>
            <person name="Martin F.M."/>
            <person name="Miettinen O."/>
            <person name="Hibbett D.S."/>
            <person name="Nagy L.G."/>
        </authorList>
    </citation>
    <scope>NUCLEOTIDE SEQUENCE [LARGE SCALE GENOMIC DNA]</scope>
    <source>
        <strain evidence="5 6">CBS 962.96</strain>
    </source>
</reference>